<keyword evidence="5" id="KW-0813">Transport</keyword>
<dbReference type="InterPro" id="IPR003172">
    <property type="entry name" value="ML_dom"/>
</dbReference>
<protein>
    <recommendedName>
        <fullName evidence="4">Phosphatidylglycerol/phosphatidylinositol transfer protein</fullName>
    </recommendedName>
</protein>
<dbReference type="EMBL" id="FMWP01000010">
    <property type="protein sequence ID" value="SCZ87351.1"/>
    <property type="molecule type" value="Genomic_DNA"/>
</dbReference>
<accession>A0A2X0KMQ9</accession>
<comment type="subunit">
    <text evidence="3">Monomer.</text>
</comment>
<dbReference type="CDD" id="cd00917">
    <property type="entry name" value="PG-PI_TP"/>
    <property type="match status" value="1"/>
</dbReference>
<proteinExistence type="inferred from homology"/>
<comment type="similarity">
    <text evidence="2">Belongs to the NPC2 family.</text>
</comment>
<keyword evidence="6 8" id="KW-0732">Signal</keyword>
<evidence type="ECO:0000256" key="7">
    <source>
        <dbReference type="ARBA" id="ARBA00023055"/>
    </source>
</evidence>
<dbReference type="PANTHER" id="PTHR11306">
    <property type="entry name" value="NIEMANN PICK TYPE C2 PROTEIN NPC2-RELATED"/>
    <property type="match status" value="1"/>
</dbReference>
<dbReference type="Pfam" id="PF02221">
    <property type="entry name" value="E1_DerP2_DerF2"/>
    <property type="match status" value="1"/>
</dbReference>
<dbReference type="OrthoDB" id="6409159at2759"/>
<feature type="domain" description="MD-2-related lipid-recognition" evidence="9">
    <location>
        <begin position="65"/>
        <end position="187"/>
    </location>
</feature>
<dbReference type="InterPro" id="IPR033917">
    <property type="entry name" value="ML_PG-PI_TP"/>
</dbReference>
<feature type="chain" id="PRO_5030060051" description="Phosphatidylglycerol/phosphatidylinositol transfer protein" evidence="8">
    <location>
        <begin position="24"/>
        <end position="196"/>
    </location>
</feature>
<dbReference type="InterPro" id="IPR039670">
    <property type="entry name" value="NPC2-like"/>
</dbReference>
<gene>
    <name evidence="10" type="ORF">BZ3500_MVSOF-1268-A1-R1_CHR2-2G04817</name>
</gene>
<comment type="function">
    <text evidence="1">Catalyzes the intermembrane transfer of phosphatidylglycerol and phosphatidylinositol.</text>
</comment>
<sequence>MRLSLFSAVALTTFSSLVASVPAAQVEEWDMVVQQDAVAALEWAPGTVSRIGDNTPVHTMTQWDWTDCGNPTDAIEIDSIKISPDPPVPGKDLTIYASGKVKTLITHGSYANVVVKLGLIKLLSKTFDVCDELGNANSTLRCPIDPNTYKVEQTVALPAEIPRAKFVIQANVFTQEDEPAACVNLWINFLLPDRAE</sequence>
<dbReference type="STRING" id="289078.A0A2X0KMQ9"/>
<dbReference type="PANTHER" id="PTHR11306:SF0">
    <property type="entry name" value="PHOSPHATIDYLGLYCEROL_PHOSPHATIDYLINOSITOL TRANSFER PROTEIN"/>
    <property type="match status" value="1"/>
</dbReference>
<evidence type="ECO:0000256" key="1">
    <source>
        <dbReference type="ARBA" id="ARBA00002053"/>
    </source>
</evidence>
<feature type="signal peptide" evidence="8">
    <location>
        <begin position="1"/>
        <end position="23"/>
    </location>
</feature>
<evidence type="ECO:0000313" key="10">
    <source>
        <dbReference type="EMBL" id="SCZ87351.1"/>
    </source>
</evidence>
<dbReference type="AlphaFoldDB" id="A0A2X0KMQ9"/>
<keyword evidence="7" id="KW-0445">Lipid transport</keyword>
<dbReference type="InterPro" id="IPR014756">
    <property type="entry name" value="Ig_E-set"/>
</dbReference>
<evidence type="ECO:0000256" key="8">
    <source>
        <dbReference type="SAM" id="SignalP"/>
    </source>
</evidence>
<evidence type="ECO:0000256" key="2">
    <source>
        <dbReference type="ARBA" id="ARBA00006370"/>
    </source>
</evidence>
<dbReference type="SMART" id="SM00737">
    <property type="entry name" value="ML"/>
    <property type="match status" value="1"/>
</dbReference>
<evidence type="ECO:0000256" key="4">
    <source>
        <dbReference type="ARBA" id="ARBA00016056"/>
    </source>
</evidence>
<dbReference type="GO" id="GO:0032934">
    <property type="term" value="F:sterol binding"/>
    <property type="evidence" value="ECO:0007669"/>
    <property type="project" value="InterPro"/>
</dbReference>
<evidence type="ECO:0000313" key="11">
    <source>
        <dbReference type="Proteomes" id="UP000249723"/>
    </source>
</evidence>
<dbReference type="SUPFAM" id="SSF81296">
    <property type="entry name" value="E set domains"/>
    <property type="match status" value="1"/>
</dbReference>
<dbReference type="Gene3D" id="2.70.220.10">
    <property type="entry name" value="Ganglioside GM2 activator"/>
    <property type="match status" value="2"/>
</dbReference>
<evidence type="ECO:0000256" key="3">
    <source>
        <dbReference type="ARBA" id="ARBA00011245"/>
    </source>
</evidence>
<reference evidence="11" key="1">
    <citation type="submission" date="2016-10" db="EMBL/GenBank/DDBJ databases">
        <authorList>
            <person name="Jeantristanb JTB J.-T."/>
            <person name="Ricardo R."/>
        </authorList>
    </citation>
    <scope>NUCLEOTIDE SEQUENCE [LARGE SCALE GENOMIC DNA]</scope>
</reference>
<dbReference type="InterPro" id="IPR036846">
    <property type="entry name" value="GM2-AP_sf"/>
</dbReference>
<dbReference type="GO" id="GO:0032366">
    <property type="term" value="P:intracellular sterol transport"/>
    <property type="evidence" value="ECO:0007669"/>
    <property type="project" value="InterPro"/>
</dbReference>
<dbReference type="Proteomes" id="UP000249723">
    <property type="component" value="Unassembled WGS sequence"/>
</dbReference>
<keyword evidence="11" id="KW-1185">Reference proteome</keyword>
<name>A0A2X0KMQ9_9BASI</name>
<evidence type="ECO:0000256" key="5">
    <source>
        <dbReference type="ARBA" id="ARBA00022448"/>
    </source>
</evidence>
<evidence type="ECO:0000259" key="9">
    <source>
        <dbReference type="SMART" id="SM00737"/>
    </source>
</evidence>
<organism evidence="10 11">
    <name type="scientific">Microbotryum saponariae</name>
    <dbReference type="NCBI Taxonomy" id="289078"/>
    <lineage>
        <taxon>Eukaryota</taxon>
        <taxon>Fungi</taxon>
        <taxon>Dikarya</taxon>
        <taxon>Basidiomycota</taxon>
        <taxon>Pucciniomycotina</taxon>
        <taxon>Microbotryomycetes</taxon>
        <taxon>Microbotryales</taxon>
        <taxon>Microbotryaceae</taxon>
        <taxon>Microbotryum</taxon>
    </lineage>
</organism>
<evidence type="ECO:0000256" key="6">
    <source>
        <dbReference type="ARBA" id="ARBA00022729"/>
    </source>
</evidence>